<dbReference type="AlphaFoldDB" id="A0A5D2JAA9"/>
<dbReference type="InterPro" id="IPR043129">
    <property type="entry name" value="ATPase_NBD"/>
</dbReference>
<proteinExistence type="inferred from homology"/>
<dbReference type="InterPro" id="IPR004000">
    <property type="entry name" value="Actin"/>
</dbReference>
<dbReference type="FunFam" id="3.90.640.10:FF:000034">
    <property type="entry name" value="Actin-related protein 5"/>
    <property type="match status" value="1"/>
</dbReference>
<dbReference type="FunFam" id="3.30.420.40:FF:000048">
    <property type="entry name" value="ARP5 actin-related protein 5 homolog"/>
    <property type="match status" value="1"/>
</dbReference>
<dbReference type="FunFam" id="3.30.420.40:FF:000337">
    <property type="entry name" value="Actin-related protein 5"/>
    <property type="match status" value="1"/>
</dbReference>
<dbReference type="SUPFAM" id="SSF53067">
    <property type="entry name" value="Actin-like ATPase domain"/>
    <property type="match status" value="2"/>
</dbReference>
<dbReference type="FunFam" id="3.30.420.40:FF:000058">
    <property type="entry name" value="Putative actin-related protein 5"/>
    <property type="match status" value="1"/>
</dbReference>
<dbReference type="Pfam" id="PF00022">
    <property type="entry name" value="Actin"/>
    <property type="match status" value="2"/>
</dbReference>
<dbReference type="Gene3D" id="3.90.640.10">
    <property type="entry name" value="Actin, Chain A, domain 4"/>
    <property type="match status" value="2"/>
</dbReference>
<dbReference type="FunFam" id="3.30.420.40:FF:000194">
    <property type="entry name" value="Actin-related protein 5"/>
    <property type="match status" value="1"/>
</dbReference>
<dbReference type="SMART" id="SM00268">
    <property type="entry name" value="ACTIN"/>
    <property type="match status" value="1"/>
</dbReference>
<feature type="region of interest" description="Disordered" evidence="5">
    <location>
        <begin position="338"/>
        <end position="372"/>
    </location>
</feature>
<dbReference type="CDD" id="cd10211">
    <property type="entry name" value="ASKHA_NBD_Arp5"/>
    <property type="match status" value="1"/>
</dbReference>
<dbReference type="Gene3D" id="3.30.420.40">
    <property type="match status" value="4"/>
</dbReference>
<dbReference type="GO" id="GO:0030029">
    <property type="term" value="P:actin filament-based process"/>
    <property type="evidence" value="ECO:0007669"/>
    <property type="project" value="UniProtKB-ARBA"/>
</dbReference>
<evidence type="ECO:0000313" key="7">
    <source>
        <dbReference type="Proteomes" id="UP000322667"/>
    </source>
</evidence>
<accession>A0A5D2JAA9</accession>
<gene>
    <name evidence="6" type="ORF">ES332_D10G298900v1</name>
</gene>
<sequence>MPFISKIQRQTDYNRFPPSTPIVIDNGASYFRIGWAGETEPRVIFRNIVQRPRHKSTGETVTIVGDHDPALLKYFDCTRSGPRSAFDSNVVFQFEIMEYILDFAFDRLGANGSRIDHPILITECVCNPVYSRSKMAELLFETYGVRSVAFGVDAVFSYKYNQLHGICEKDGLAICPGFTTTHVIPFVDGEPVYKGCCRTNIGGYTDYLKQLLSLKYPHHMARFTWEKVEDLKMEHCYIAPDYALEAQLFQKGGKEAEDKTRCWQLPWVPLPTEEPPSEEEIARKAAIRERQGQRLREMAEAKRSSRINELENQLHGLEFLLQQLGQVQEEDIPSFLSETAKGEPKPEQAENEEKADSCTSDKYPLINVPDNMLTPDQLKEKKRQIFLKTTTEGRQRAKQKCVEEELERERKTQQDEERRLENPQLYLEQMHTKYKELYEKIELRKRLKTNGGHTNGSNSGGVGRGERLNAAQRERMRLLTTAAFDRGKGEDTFGAKDEDWQLYKLMGKDNDDDDDGADEDEAELARVSSRLQEIDSTFVPKLEPTASQPAITEVPHVRPLTKEDFQIVLGVERFRCPEILFHPNLVGIDQVGLDEMTGVSIRRLPSKDKALENRLTSSVFMTGGCSLFPGINERLEAGIRMLRPCGSPIKVARALDPVLDAWRGASLYAANSRFHQQTFSRADYYEKGEDWLRRYQVRYTL</sequence>
<evidence type="ECO:0000256" key="5">
    <source>
        <dbReference type="SAM" id="MobiDB-lite"/>
    </source>
</evidence>
<dbReference type="PANTHER" id="PTHR11937">
    <property type="entry name" value="ACTIN"/>
    <property type="match status" value="1"/>
</dbReference>
<evidence type="ECO:0000256" key="1">
    <source>
        <dbReference type="ARBA" id="ARBA00004123"/>
    </source>
</evidence>
<evidence type="ECO:0000313" key="6">
    <source>
        <dbReference type="EMBL" id="TYH51738.1"/>
    </source>
</evidence>
<protein>
    <recommendedName>
        <fullName evidence="3">Actin-related protein 5</fullName>
    </recommendedName>
</protein>
<comment type="subcellular location">
    <subcellularLocation>
        <location evidence="1">Nucleus</location>
    </subcellularLocation>
</comment>
<dbReference type="EMBL" id="CM017632">
    <property type="protein sequence ID" value="TYH51738.1"/>
    <property type="molecule type" value="Genomic_DNA"/>
</dbReference>
<evidence type="ECO:0000256" key="2">
    <source>
        <dbReference type="ARBA" id="ARBA00006021"/>
    </source>
</evidence>
<keyword evidence="7" id="KW-1185">Reference proteome</keyword>
<feature type="compositionally biased region" description="Basic and acidic residues" evidence="5">
    <location>
        <begin position="340"/>
        <end position="356"/>
    </location>
</feature>
<organism evidence="6 7">
    <name type="scientific">Gossypium tomentosum</name>
    <name type="common">Hawaiian cotton</name>
    <name type="synonym">Gossypium sandvicense</name>
    <dbReference type="NCBI Taxonomy" id="34277"/>
    <lineage>
        <taxon>Eukaryota</taxon>
        <taxon>Viridiplantae</taxon>
        <taxon>Streptophyta</taxon>
        <taxon>Embryophyta</taxon>
        <taxon>Tracheophyta</taxon>
        <taxon>Spermatophyta</taxon>
        <taxon>Magnoliopsida</taxon>
        <taxon>eudicotyledons</taxon>
        <taxon>Gunneridae</taxon>
        <taxon>Pentapetalae</taxon>
        <taxon>rosids</taxon>
        <taxon>malvids</taxon>
        <taxon>Malvales</taxon>
        <taxon>Malvaceae</taxon>
        <taxon>Malvoideae</taxon>
        <taxon>Gossypium</taxon>
    </lineage>
</organism>
<dbReference type="GO" id="GO:0005634">
    <property type="term" value="C:nucleus"/>
    <property type="evidence" value="ECO:0007669"/>
    <property type="project" value="UniProtKB-SubCell"/>
</dbReference>
<dbReference type="Proteomes" id="UP000322667">
    <property type="component" value="Chromosome D10"/>
</dbReference>
<reference evidence="6 7" key="1">
    <citation type="submission" date="2019-07" db="EMBL/GenBank/DDBJ databases">
        <title>WGS assembly of Gossypium tomentosum.</title>
        <authorList>
            <person name="Chen Z.J."/>
            <person name="Sreedasyam A."/>
            <person name="Ando A."/>
            <person name="Song Q."/>
            <person name="De L."/>
            <person name="Hulse-Kemp A."/>
            <person name="Ding M."/>
            <person name="Ye W."/>
            <person name="Kirkbride R."/>
            <person name="Jenkins J."/>
            <person name="Plott C."/>
            <person name="Lovell J."/>
            <person name="Lin Y.-M."/>
            <person name="Vaughn R."/>
            <person name="Liu B."/>
            <person name="Li W."/>
            <person name="Simpson S."/>
            <person name="Scheffler B."/>
            <person name="Saski C."/>
            <person name="Grover C."/>
            <person name="Hu G."/>
            <person name="Conover J."/>
            <person name="Carlson J."/>
            <person name="Shu S."/>
            <person name="Boston L."/>
            <person name="Williams M."/>
            <person name="Peterson D."/>
            <person name="Mcgee K."/>
            <person name="Jones D."/>
            <person name="Wendel J."/>
            <person name="Stelly D."/>
            <person name="Grimwood J."/>
            <person name="Schmutz J."/>
        </authorList>
    </citation>
    <scope>NUCLEOTIDE SEQUENCE [LARGE SCALE GENOMIC DNA]</scope>
    <source>
        <strain evidence="6">7179.01</strain>
    </source>
</reference>
<keyword evidence="4" id="KW-0539">Nucleus</keyword>
<evidence type="ECO:0000256" key="3">
    <source>
        <dbReference type="ARBA" id="ARBA00021612"/>
    </source>
</evidence>
<feature type="region of interest" description="Disordered" evidence="5">
    <location>
        <begin position="389"/>
        <end position="421"/>
    </location>
</feature>
<evidence type="ECO:0000256" key="4">
    <source>
        <dbReference type="ARBA" id="ARBA00023242"/>
    </source>
</evidence>
<name>A0A5D2JAA9_GOSTO</name>
<feature type="compositionally biased region" description="Basic and acidic residues" evidence="5">
    <location>
        <begin position="391"/>
        <end position="421"/>
    </location>
</feature>
<comment type="similarity">
    <text evidence="2">Belongs to the actin family. ARP5 subfamily.</text>
</comment>